<keyword evidence="4" id="KW-0804">Transcription</keyword>
<dbReference type="GO" id="GO:0000976">
    <property type="term" value="F:transcription cis-regulatory region binding"/>
    <property type="evidence" value="ECO:0007669"/>
    <property type="project" value="TreeGrafter"/>
</dbReference>
<sequence length="315" mass="35746">MFEIKHLKTIRALNATGSIKKAAEQLFTSQSALSHQIKDLEQRIEKSLFIRNTQPLEFTQAGEMLLALANTVIPEIEHTAQQLKAPLASINHLKLAIACHACFQWLLPITSKFNERHKNLTIEYLDEGFFNRTQQQQVDILFTDVKTDDDIFNYAEIGQFEVIAVMAKEVSMPTHSATKEDVSMANKPTDDTIQAIDFKKLTLLTYPLPPEQLDIFSLFLNAQNIQPKAIKQVKNSHVMLQMAAANMGVAVLPDWLVNSISLQSLVTRKRLGSKGIYKTLYARYANNNYQQDTIKQLIPEVIKAFQQLKNAVLYQ</sequence>
<dbReference type="OrthoDB" id="155872at2"/>
<gene>
    <name evidence="6" type="ORF">EPA86_04025</name>
</gene>
<name>A0A502L223_9GAMM</name>
<organism evidence="6 7">
    <name type="scientific">Litorilituus lipolyticus</name>
    <dbReference type="NCBI Taxonomy" id="2491017"/>
    <lineage>
        <taxon>Bacteria</taxon>
        <taxon>Pseudomonadati</taxon>
        <taxon>Pseudomonadota</taxon>
        <taxon>Gammaproteobacteria</taxon>
        <taxon>Alteromonadales</taxon>
        <taxon>Colwelliaceae</taxon>
        <taxon>Litorilituus</taxon>
    </lineage>
</organism>
<dbReference type="SUPFAM" id="SSF46785">
    <property type="entry name" value="Winged helix' DNA-binding domain"/>
    <property type="match status" value="1"/>
</dbReference>
<evidence type="ECO:0000256" key="4">
    <source>
        <dbReference type="ARBA" id="ARBA00023163"/>
    </source>
</evidence>
<dbReference type="InterPro" id="IPR036390">
    <property type="entry name" value="WH_DNA-bd_sf"/>
</dbReference>
<evidence type="ECO:0000256" key="3">
    <source>
        <dbReference type="ARBA" id="ARBA00023125"/>
    </source>
</evidence>
<evidence type="ECO:0000313" key="7">
    <source>
        <dbReference type="Proteomes" id="UP000315303"/>
    </source>
</evidence>
<dbReference type="PROSITE" id="PS50931">
    <property type="entry name" value="HTH_LYSR"/>
    <property type="match status" value="1"/>
</dbReference>
<dbReference type="Gene3D" id="3.40.190.10">
    <property type="entry name" value="Periplasmic binding protein-like II"/>
    <property type="match status" value="1"/>
</dbReference>
<dbReference type="PANTHER" id="PTHR30126:SF25">
    <property type="entry name" value="HTH-TYPE TRANSCRIPTIONAL REGULATOR METR"/>
    <property type="match status" value="1"/>
</dbReference>
<dbReference type="InterPro" id="IPR000847">
    <property type="entry name" value="LysR_HTH_N"/>
</dbReference>
<evidence type="ECO:0000313" key="6">
    <source>
        <dbReference type="EMBL" id="TPH17726.1"/>
    </source>
</evidence>
<comment type="caution">
    <text evidence="6">The sequence shown here is derived from an EMBL/GenBank/DDBJ whole genome shotgun (WGS) entry which is preliminary data.</text>
</comment>
<dbReference type="EMBL" id="SAWY01000007">
    <property type="protein sequence ID" value="TPH17726.1"/>
    <property type="molecule type" value="Genomic_DNA"/>
</dbReference>
<dbReference type="Pfam" id="PF03466">
    <property type="entry name" value="LysR_substrate"/>
    <property type="match status" value="1"/>
</dbReference>
<protein>
    <submittedName>
        <fullName evidence="6">LysR family transcriptional regulator</fullName>
    </submittedName>
</protein>
<dbReference type="SUPFAM" id="SSF53850">
    <property type="entry name" value="Periplasmic binding protein-like II"/>
    <property type="match status" value="1"/>
</dbReference>
<dbReference type="PANTHER" id="PTHR30126">
    <property type="entry name" value="HTH-TYPE TRANSCRIPTIONAL REGULATOR"/>
    <property type="match status" value="1"/>
</dbReference>
<dbReference type="Gene3D" id="1.10.10.10">
    <property type="entry name" value="Winged helix-like DNA-binding domain superfamily/Winged helix DNA-binding domain"/>
    <property type="match status" value="1"/>
</dbReference>
<evidence type="ECO:0000259" key="5">
    <source>
        <dbReference type="PROSITE" id="PS50931"/>
    </source>
</evidence>
<dbReference type="AlphaFoldDB" id="A0A502L223"/>
<keyword evidence="3" id="KW-0238">DNA-binding</keyword>
<evidence type="ECO:0000256" key="1">
    <source>
        <dbReference type="ARBA" id="ARBA00009437"/>
    </source>
</evidence>
<keyword evidence="7" id="KW-1185">Reference proteome</keyword>
<evidence type="ECO:0000256" key="2">
    <source>
        <dbReference type="ARBA" id="ARBA00023015"/>
    </source>
</evidence>
<comment type="similarity">
    <text evidence="1">Belongs to the LysR transcriptional regulatory family.</text>
</comment>
<dbReference type="InterPro" id="IPR036388">
    <property type="entry name" value="WH-like_DNA-bd_sf"/>
</dbReference>
<keyword evidence="2" id="KW-0805">Transcription regulation</keyword>
<dbReference type="GO" id="GO:0003700">
    <property type="term" value="F:DNA-binding transcription factor activity"/>
    <property type="evidence" value="ECO:0007669"/>
    <property type="project" value="InterPro"/>
</dbReference>
<accession>A0A502L223</accession>
<feature type="domain" description="HTH lysR-type" evidence="5">
    <location>
        <begin position="2"/>
        <end position="59"/>
    </location>
</feature>
<dbReference type="RefSeq" id="WP_140602135.1">
    <property type="nucleotide sequence ID" value="NZ_SAWY01000007.1"/>
</dbReference>
<dbReference type="Pfam" id="PF00126">
    <property type="entry name" value="HTH_1"/>
    <property type="match status" value="1"/>
</dbReference>
<reference evidence="6 7" key="1">
    <citation type="submission" date="2019-01" db="EMBL/GenBank/DDBJ databases">
        <title>Litorilituus lipolytica sp. nov., isolated from intertidal sand of the Yellow Sea in China.</title>
        <authorList>
            <person name="Liu A."/>
        </authorList>
    </citation>
    <scope>NUCLEOTIDE SEQUENCE [LARGE SCALE GENOMIC DNA]</scope>
    <source>
        <strain evidence="6 7">RZ04</strain>
    </source>
</reference>
<proteinExistence type="inferred from homology"/>
<dbReference type="InterPro" id="IPR005119">
    <property type="entry name" value="LysR_subst-bd"/>
</dbReference>
<dbReference type="Proteomes" id="UP000315303">
    <property type="component" value="Unassembled WGS sequence"/>
</dbReference>
<dbReference type="PRINTS" id="PR00039">
    <property type="entry name" value="HTHLYSR"/>
</dbReference>